<dbReference type="SUPFAM" id="SSF52047">
    <property type="entry name" value="RNI-like"/>
    <property type="match status" value="1"/>
</dbReference>
<sequence length="521" mass="58063">MHHCLEISEILTKIFEKVDLSELPAIAVTCRSFHDPALDILWAVVTGLDDMITLMPADAWSEEVLLDGSSIVSFVRPLRPPDWTRFLSYASRVRHLILSGSPSLRNRARRETYQSLSLHRPIIALFPHLRELTWKSSEDEIIFVELFLCPSLVKAKVGAHGRIADDLVNHALHMIVHLAPHLTSLDIAELQTSSPTSLTISALSRSLTLRNLRLWLPSPLDFANISSLTCLEDLDVTIFIPKDDRRDQWTITRNADLDTAFPALRRLAMTIADLAVASEVTLAMQPHRLESIRTRLSNAPSAAILARFIEVLSTCCSPAFLRSVIIFTYTNAGPRTAEEMANGFIVPPSVFVPLLSFSRMVQMEVRTPLSFALENSALQAIAVAWPALKRLHLGTSGSPTISKVTLEGIVPFAVHCPNLSYLGIVLGHAGHAESSEVVSGRKLDVMDFGRSPISDAPSVAAFLSSLFDDITEWPHIDRARSLFDREEGWEQARTLFPLFAKVRKDERTHWEKMYSEAGARK</sequence>
<keyword evidence="2" id="KW-1185">Reference proteome</keyword>
<dbReference type="Proteomes" id="UP000027265">
    <property type="component" value="Unassembled WGS sequence"/>
</dbReference>
<organism evidence="1 2">
    <name type="scientific">Jaapia argillacea MUCL 33604</name>
    <dbReference type="NCBI Taxonomy" id="933084"/>
    <lineage>
        <taxon>Eukaryota</taxon>
        <taxon>Fungi</taxon>
        <taxon>Dikarya</taxon>
        <taxon>Basidiomycota</taxon>
        <taxon>Agaricomycotina</taxon>
        <taxon>Agaricomycetes</taxon>
        <taxon>Agaricomycetidae</taxon>
        <taxon>Jaapiales</taxon>
        <taxon>Jaapiaceae</taxon>
        <taxon>Jaapia</taxon>
    </lineage>
</organism>
<dbReference type="EMBL" id="KL197711">
    <property type="protein sequence ID" value="KDQ62099.1"/>
    <property type="molecule type" value="Genomic_DNA"/>
</dbReference>
<evidence type="ECO:0008006" key="3">
    <source>
        <dbReference type="Google" id="ProtNLM"/>
    </source>
</evidence>
<gene>
    <name evidence="1" type="ORF">JAAARDRAFT_189472</name>
</gene>
<evidence type="ECO:0000313" key="2">
    <source>
        <dbReference type="Proteomes" id="UP000027265"/>
    </source>
</evidence>
<name>A0A067Q546_9AGAM</name>
<protein>
    <recommendedName>
        <fullName evidence="3">F-box domain-containing protein</fullName>
    </recommendedName>
</protein>
<dbReference type="Gene3D" id="3.80.10.10">
    <property type="entry name" value="Ribonuclease Inhibitor"/>
    <property type="match status" value="1"/>
</dbReference>
<accession>A0A067Q546</accession>
<dbReference type="STRING" id="933084.A0A067Q546"/>
<dbReference type="OrthoDB" id="3543113at2759"/>
<evidence type="ECO:0000313" key="1">
    <source>
        <dbReference type="EMBL" id="KDQ62099.1"/>
    </source>
</evidence>
<proteinExistence type="predicted"/>
<dbReference type="HOGENOM" id="CLU_021164_0_3_1"/>
<dbReference type="AlphaFoldDB" id="A0A067Q546"/>
<dbReference type="InParanoid" id="A0A067Q546"/>
<dbReference type="InterPro" id="IPR032675">
    <property type="entry name" value="LRR_dom_sf"/>
</dbReference>
<reference evidence="2" key="1">
    <citation type="journal article" date="2014" name="Proc. Natl. Acad. Sci. U.S.A.">
        <title>Extensive sampling of basidiomycete genomes demonstrates inadequacy of the white-rot/brown-rot paradigm for wood decay fungi.</title>
        <authorList>
            <person name="Riley R."/>
            <person name="Salamov A.A."/>
            <person name="Brown D.W."/>
            <person name="Nagy L.G."/>
            <person name="Floudas D."/>
            <person name="Held B.W."/>
            <person name="Levasseur A."/>
            <person name="Lombard V."/>
            <person name="Morin E."/>
            <person name="Otillar R."/>
            <person name="Lindquist E.A."/>
            <person name="Sun H."/>
            <person name="LaButti K.M."/>
            <person name="Schmutz J."/>
            <person name="Jabbour D."/>
            <person name="Luo H."/>
            <person name="Baker S.E."/>
            <person name="Pisabarro A.G."/>
            <person name="Walton J.D."/>
            <person name="Blanchette R.A."/>
            <person name="Henrissat B."/>
            <person name="Martin F."/>
            <person name="Cullen D."/>
            <person name="Hibbett D.S."/>
            <person name="Grigoriev I.V."/>
        </authorList>
    </citation>
    <scope>NUCLEOTIDE SEQUENCE [LARGE SCALE GENOMIC DNA]</scope>
    <source>
        <strain evidence="2">MUCL 33604</strain>
    </source>
</reference>